<dbReference type="PANTHER" id="PTHR43130:SF2">
    <property type="entry name" value="DJ-1_PFPI DOMAIN-CONTAINING PROTEIN"/>
    <property type="match status" value="1"/>
</dbReference>
<comment type="caution">
    <text evidence="2">The sequence shown here is derived from an EMBL/GenBank/DDBJ whole genome shotgun (WGS) entry which is preliminary data.</text>
</comment>
<dbReference type="CDD" id="cd03139">
    <property type="entry name" value="GATase1_PfpI_2"/>
    <property type="match status" value="1"/>
</dbReference>
<evidence type="ECO:0000313" key="3">
    <source>
        <dbReference type="Proteomes" id="UP000483035"/>
    </source>
</evidence>
<sequence>MADETNKTTEDRPLQVGMMLFPGFTLQDLAGPQTALGLHSKTHLIWKTMEPVPTDMGVTMNPTITFDDVPENLDILFVPGGGGTPEIMKDQEYLDFIARAGKTARYITAACTGSVILAMAGLLEGYRAATYWPFYEPLIALGIEPSYDRVCIDRNRITGGGVTAGIDFALSLIAEIKGQDAAEFTQLVLEYDPQPVFTAGHPRSARPEIVEQISGLWGRTAEAVRVAKAHMERRAQAG</sequence>
<dbReference type="Pfam" id="PF01965">
    <property type="entry name" value="DJ-1_PfpI"/>
    <property type="match status" value="1"/>
</dbReference>
<dbReference type="InterPro" id="IPR029062">
    <property type="entry name" value="Class_I_gatase-like"/>
</dbReference>
<dbReference type="GO" id="GO:0006355">
    <property type="term" value="P:regulation of DNA-templated transcription"/>
    <property type="evidence" value="ECO:0007669"/>
    <property type="project" value="TreeGrafter"/>
</dbReference>
<dbReference type="AlphaFoldDB" id="A0A6L9UG42"/>
<dbReference type="RefSeq" id="WP_163994032.1">
    <property type="nucleotide sequence ID" value="NZ_WUEY01000034.1"/>
</dbReference>
<proteinExistence type="predicted"/>
<dbReference type="InterPro" id="IPR052158">
    <property type="entry name" value="INH-QAR"/>
</dbReference>
<dbReference type="SUPFAM" id="SSF52317">
    <property type="entry name" value="Class I glutamine amidotransferase-like"/>
    <property type="match status" value="1"/>
</dbReference>
<feature type="domain" description="DJ-1/PfpI" evidence="1">
    <location>
        <begin position="18"/>
        <end position="174"/>
    </location>
</feature>
<evidence type="ECO:0000313" key="2">
    <source>
        <dbReference type="EMBL" id="NEI74604.1"/>
    </source>
</evidence>
<evidence type="ECO:0000259" key="1">
    <source>
        <dbReference type="Pfam" id="PF01965"/>
    </source>
</evidence>
<dbReference type="Proteomes" id="UP000483035">
    <property type="component" value="Unassembled WGS sequence"/>
</dbReference>
<dbReference type="Gene3D" id="3.40.50.880">
    <property type="match status" value="1"/>
</dbReference>
<accession>A0A6L9UG42</accession>
<dbReference type="InterPro" id="IPR002818">
    <property type="entry name" value="DJ-1/PfpI"/>
</dbReference>
<dbReference type="PANTHER" id="PTHR43130">
    <property type="entry name" value="ARAC-FAMILY TRANSCRIPTIONAL REGULATOR"/>
    <property type="match status" value="1"/>
</dbReference>
<dbReference type="EMBL" id="WUEY01000034">
    <property type="protein sequence ID" value="NEI74604.1"/>
    <property type="molecule type" value="Genomic_DNA"/>
</dbReference>
<reference evidence="2 3" key="1">
    <citation type="submission" date="2019-12" db="EMBL/GenBank/DDBJ databases">
        <title>Rhizobium genotypes associated with high levels of biological nitrogen fixation by grain legumes in a temperate-maritime cropping system.</title>
        <authorList>
            <person name="Maluk M."/>
            <person name="Francesc Ferrando Molina F."/>
            <person name="Lopez Del Egido L."/>
            <person name="Lafos M."/>
            <person name="Langarica-Fuentes A."/>
            <person name="Gebre Yohannes G."/>
            <person name="Young M.W."/>
            <person name="Martin P."/>
            <person name="Gantlett R."/>
            <person name="Kenicer G."/>
            <person name="Hawes C."/>
            <person name="Begg G.S."/>
            <person name="Quilliam R.S."/>
            <person name="Squire G.R."/>
            <person name="Poole P.S."/>
            <person name="Young P.W."/>
            <person name="Iannetta P.M."/>
            <person name="James E.K."/>
        </authorList>
    </citation>
    <scope>NUCLEOTIDE SEQUENCE [LARGE SCALE GENOMIC DNA]</scope>
    <source>
        <strain evidence="2 3">JHI1118</strain>
    </source>
</reference>
<name>A0A6L9UG42_9HYPH</name>
<gene>
    <name evidence="2" type="ORF">GR212_34240</name>
</gene>
<protein>
    <submittedName>
        <fullName evidence="2">DJ-1/PfpI family protein</fullName>
    </submittedName>
</protein>
<organism evidence="2 3">
    <name type="scientific">Rhizobium lusitanum</name>
    <dbReference type="NCBI Taxonomy" id="293958"/>
    <lineage>
        <taxon>Bacteria</taxon>
        <taxon>Pseudomonadati</taxon>
        <taxon>Pseudomonadota</taxon>
        <taxon>Alphaproteobacteria</taxon>
        <taxon>Hyphomicrobiales</taxon>
        <taxon>Rhizobiaceae</taxon>
        <taxon>Rhizobium/Agrobacterium group</taxon>
        <taxon>Rhizobium</taxon>
    </lineage>
</organism>